<proteinExistence type="inferred from homology"/>
<comment type="caution">
    <text evidence="5">The sequence shown here is derived from an EMBL/GenBank/DDBJ whole genome shotgun (WGS) entry which is preliminary data.</text>
</comment>
<evidence type="ECO:0000259" key="4">
    <source>
        <dbReference type="SMART" id="SM00822"/>
    </source>
</evidence>
<dbReference type="GO" id="GO:0016491">
    <property type="term" value="F:oxidoreductase activity"/>
    <property type="evidence" value="ECO:0007669"/>
    <property type="project" value="UniProtKB-KW"/>
</dbReference>
<dbReference type="InterPro" id="IPR002347">
    <property type="entry name" value="SDR_fam"/>
</dbReference>
<dbReference type="CDD" id="cd05233">
    <property type="entry name" value="SDR_c"/>
    <property type="match status" value="1"/>
</dbReference>
<evidence type="ECO:0000313" key="5">
    <source>
        <dbReference type="EMBL" id="MFA9480325.1"/>
    </source>
</evidence>
<dbReference type="InterPro" id="IPR020904">
    <property type="entry name" value="Sc_DH/Rdtase_CS"/>
</dbReference>
<dbReference type="SUPFAM" id="SSF51735">
    <property type="entry name" value="NAD(P)-binding Rossmann-fold domains"/>
    <property type="match status" value="1"/>
</dbReference>
<sequence length="237" mass="25111">MNRLKDQVIFVTGATGGIGGAVARQLAEAGAKLAISGRDKAKLDALCKDLGGDVFVAPADVTDEAAVSAALAAARQHFGRLDTLVNVPGMSVPAKLAEMNVDDFQRTFDVNVKGMFLCSKHFLAHTDKARGGLIVSISSVAGKSANPNAPAYCAAKAAMNMLSNGFALQTKEANVRVTLVSPGAVSTPGFWGDRPVPHDKFLQPEDVAEVVSFVVGLPEHIVMHDVVFEPWYFFRSK</sequence>
<dbReference type="InterPro" id="IPR057326">
    <property type="entry name" value="KR_dom"/>
</dbReference>
<reference evidence="5 6" key="1">
    <citation type="submission" date="2024-08" db="EMBL/GenBank/DDBJ databases">
        <title>Whole-genome sequencing of halo(alkali)philic microorganisms from hypersaline lakes.</title>
        <authorList>
            <person name="Sorokin D.Y."/>
            <person name="Merkel A.Y."/>
            <person name="Messina E."/>
            <person name="Yakimov M."/>
        </authorList>
    </citation>
    <scope>NUCLEOTIDE SEQUENCE [LARGE SCALE GENOMIC DNA]</scope>
    <source>
        <strain evidence="5 6">AB-hyl4</strain>
    </source>
</reference>
<dbReference type="Proteomes" id="UP001575105">
    <property type="component" value="Unassembled WGS sequence"/>
</dbReference>
<dbReference type="EC" id="1.-.-.-" evidence="5"/>
<dbReference type="PROSITE" id="PS00061">
    <property type="entry name" value="ADH_SHORT"/>
    <property type="match status" value="1"/>
</dbReference>
<dbReference type="PRINTS" id="PR00081">
    <property type="entry name" value="GDHRDH"/>
</dbReference>
<gene>
    <name evidence="5" type="ORF">ACERK3_18800</name>
</gene>
<evidence type="ECO:0000256" key="1">
    <source>
        <dbReference type="ARBA" id="ARBA00006484"/>
    </source>
</evidence>
<feature type="domain" description="Ketoreductase" evidence="4">
    <location>
        <begin position="7"/>
        <end position="194"/>
    </location>
</feature>
<dbReference type="SMART" id="SM00822">
    <property type="entry name" value="PKS_KR"/>
    <property type="match status" value="1"/>
</dbReference>
<dbReference type="PRINTS" id="PR00080">
    <property type="entry name" value="SDRFAMILY"/>
</dbReference>
<dbReference type="RefSeq" id="WP_425347242.1">
    <property type="nucleotide sequence ID" value="NZ_JBGUBD010000018.1"/>
</dbReference>
<dbReference type="Pfam" id="PF00106">
    <property type="entry name" value="adh_short"/>
    <property type="match status" value="1"/>
</dbReference>
<dbReference type="Gene3D" id="3.40.50.720">
    <property type="entry name" value="NAD(P)-binding Rossmann-like Domain"/>
    <property type="match status" value="1"/>
</dbReference>
<keyword evidence="2 5" id="KW-0560">Oxidoreductase</keyword>
<dbReference type="InterPro" id="IPR036291">
    <property type="entry name" value="NAD(P)-bd_dom_sf"/>
</dbReference>
<dbReference type="EMBL" id="JBGUBD010000018">
    <property type="protein sequence ID" value="MFA9480325.1"/>
    <property type="molecule type" value="Genomic_DNA"/>
</dbReference>
<evidence type="ECO:0000313" key="6">
    <source>
        <dbReference type="Proteomes" id="UP001575105"/>
    </source>
</evidence>
<evidence type="ECO:0000256" key="3">
    <source>
        <dbReference type="RuleBase" id="RU000363"/>
    </source>
</evidence>
<name>A0ABV4UAY6_9BACT</name>
<organism evidence="5 6">
    <name type="scientific">Natronomicrosphaera hydrolytica</name>
    <dbReference type="NCBI Taxonomy" id="3242702"/>
    <lineage>
        <taxon>Bacteria</taxon>
        <taxon>Pseudomonadati</taxon>
        <taxon>Planctomycetota</taxon>
        <taxon>Phycisphaerae</taxon>
        <taxon>Phycisphaerales</taxon>
        <taxon>Phycisphaeraceae</taxon>
        <taxon>Natronomicrosphaera</taxon>
    </lineage>
</organism>
<protein>
    <submittedName>
        <fullName evidence="5">SDR family oxidoreductase</fullName>
        <ecNumber evidence="5">1.-.-.-</ecNumber>
    </submittedName>
</protein>
<evidence type="ECO:0000256" key="2">
    <source>
        <dbReference type="ARBA" id="ARBA00023002"/>
    </source>
</evidence>
<keyword evidence="6" id="KW-1185">Reference proteome</keyword>
<dbReference type="PANTHER" id="PTHR43669">
    <property type="entry name" value="5-KETO-D-GLUCONATE 5-REDUCTASE"/>
    <property type="match status" value="1"/>
</dbReference>
<accession>A0ABV4UAY6</accession>
<comment type="similarity">
    <text evidence="1 3">Belongs to the short-chain dehydrogenases/reductases (SDR) family.</text>
</comment>
<dbReference type="PANTHER" id="PTHR43669:SF3">
    <property type="entry name" value="ALCOHOL DEHYDROGENASE, PUTATIVE (AFU_ORTHOLOGUE AFUA_3G03445)-RELATED"/>
    <property type="match status" value="1"/>
</dbReference>